<dbReference type="AlphaFoldDB" id="A0A2J9KNN7"/>
<reference evidence="2 5" key="3">
    <citation type="submission" date="2020-04" db="EMBL/GenBank/DDBJ databases">
        <title>Antimicrobial susceptibility and clonality of vaginal-derived multi-drug resistant Mobiluncus isolates in China.</title>
        <authorList>
            <person name="Zhang X."/>
        </authorList>
    </citation>
    <scope>NUCLEOTIDE SEQUENCE [LARGE SCALE GENOMIC DNA]</scope>
    <source>
        <strain evidence="2 5">7</strain>
    </source>
</reference>
<comment type="caution">
    <text evidence="2">The sequence shown here is derived from an EMBL/GenBank/DDBJ whole genome shotgun (WGS) entry which is preliminary data.</text>
</comment>
<evidence type="ECO:0000313" key="2">
    <source>
        <dbReference type="EMBL" id="NMW93365.1"/>
    </source>
</evidence>
<reference evidence="1 6" key="2">
    <citation type="submission" date="2019-08" db="EMBL/GenBank/DDBJ databases">
        <title>Comparison of rpoB and gyrB Sequences from Mobiluncus Species and Development of a Multiplex PCR Method for Clinical Detection of Mobiluncus curtisii and Mobiluncus mulieris.</title>
        <authorList>
            <person name="Yang L."/>
            <person name="Shen Y."/>
            <person name="Xu G."/>
            <person name="Shu L.-B."/>
            <person name="Hu J."/>
            <person name="Zhang R."/>
            <person name="Wang Y."/>
            <person name="Zhou H.-W."/>
            <person name="Zhang X."/>
        </authorList>
    </citation>
    <scope>NUCLEOTIDE SEQUENCE [LARGE SCALE GENOMIC DNA]</scope>
    <source>
        <strain evidence="1 6">M26</strain>
    </source>
</reference>
<accession>A0A2J9KNN7</accession>
<organism evidence="2 5">
    <name type="scientific">Mobiluncus mulieris</name>
    <dbReference type="NCBI Taxonomy" id="2052"/>
    <lineage>
        <taxon>Bacteria</taxon>
        <taxon>Bacillati</taxon>
        <taxon>Actinomycetota</taxon>
        <taxon>Actinomycetes</taxon>
        <taxon>Actinomycetales</taxon>
        <taxon>Actinomycetaceae</taxon>
        <taxon>Mobiluncus</taxon>
    </lineage>
</organism>
<evidence type="ECO:0000313" key="6">
    <source>
        <dbReference type="Proteomes" id="UP001209486"/>
    </source>
</evidence>
<evidence type="ECO:0000313" key="3">
    <source>
        <dbReference type="EMBL" id="STO16224.1"/>
    </source>
</evidence>
<evidence type="ECO:0000313" key="1">
    <source>
        <dbReference type="EMBL" id="MCU9968910.1"/>
    </source>
</evidence>
<dbReference type="EMBL" id="VSZY01000007">
    <property type="protein sequence ID" value="MCU9968910.1"/>
    <property type="molecule type" value="Genomic_DNA"/>
</dbReference>
<proteinExistence type="predicted"/>
<evidence type="ECO:0000313" key="5">
    <source>
        <dbReference type="Proteomes" id="UP000582487"/>
    </source>
</evidence>
<dbReference type="Proteomes" id="UP000255284">
    <property type="component" value="Unassembled WGS sequence"/>
</dbReference>
<dbReference type="OrthoDB" id="9764271at2"/>
<name>A0A2J9KNN7_9ACTO</name>
<dbReference type="RefSeq" id="WP_004013410.1">
    <property type="nucleotide sequence ID" value="NZ_CAMPUA010000005.1"/>
</dbReference>
<dbReference type="EMBL" id="UGGQ01000006">
    <property type="protein sequence ID" value="STO16224.1"/>
    <property type="molecule type" value="Genomic_DNA"/>
</dbReference>
<dbReference type="Proteomes" id="UP001209486">
    <property type="component" value="Unassembled WGS sequence"/>
</dbReference>
<evidence type="ECO:0000313" key="4">
    <source>
        <dbReference type="Proteomes" id="UP000255284"/>
    </source>
</evidence>
<protein>
    <submittedName>
        <fullName evidence="2">Hemagglutinin</fullName>
    </submittedName>
</protein>
<dbReference type="EMBL" id="JABCUV010000006">
    <property type="protein sequence ID" value="NMW93365.1"/>
    <property type="molecule type" value="Genomic_DNA"/>
</dbReference>
<gene>
    <name evidence="1" type="ORF">FYZ43_05750</name>
    <name evidence="2" type="ORF">HHJ74_06585</name>
    <name evidence="3" type="ORF">NCTC11819_00784</name>
</gene>
<sequence length="281" mass="30830">MQRFFRGILFGIAGLILLAAVLGAVLSAISATVSVPPSSDDSFSGPIAPRLDLTDFRPGFLISDAVFYNYQAMDLPKIEAFIREKNAGCQDGAAPCLANYRENTKDMPATQWCSGYAGNPEESAAMIIFKTSQACHLNPQVLLVLLQKEQGLLTASGFDLTPARYEIATGFGCPDEQNCDERFFGFSTQVYYAAAQFQRYRQQPHLFKIRAGQMTRIAFSPDPNCGDAEVFVENQATAGLYNYTPYQPDAGVLVGNPGHCSSFGNANFYGLFRTWFGDSHR</sequence>
<dbReference type="GeneID" id="61169140"/>
<dbReference type="Proteomes" id="UP000582487">
    <property type="component" value="Unassembled WGS sequence"/>
</dbReference>
<reference evidence="3 4" key="1">
    <citation type="submission" date="2018-06" db="EMBL/GenBank/DDBJ databases">
        <authorList>
            <consortium name="Pathogen Informatics"/>
            <person name="Doyle S."/>
        </authorList>
    </citation>
    <scope>NUCLEOTIDE SEQUENCE [LARGE SCALE GENOMIC DNA]</scope>
    <source>
        <strain evidence="3 4">NCTC11819</strain>
    </source>
</reference>